<accession>A0A5E4PFF1</accession>
<feature type="domain" description="YhcG PDDEXK nuclease" evidence="1">
    <location>
        <begin position="183"/>
        <end position="336"/>
    </location>
</feature>
<dbReference type="Pfam" id="PF06250">
    <property type="entry name" value="YhcG_C"/>
    <property type="match status" value="1"/>
</dbReference>
<proteinExistence type="predicted"/>
<dbReference type="EMBL" id="LR699119">
    <property type="protein sequence ID" value="VVC75345.1"/>
    <property type="molecule type" value="Genomic_DNA"/>
</dbReference>
<keyword evidence="4" id="KW-1185">Reference proteome</keyword>
<dbReference type="InterPro" id="IPR009362">
    <property type="entry name" value="YhcG_C"/>
</dbReference>
<reference evidence="3 4" key="1">
    <citation type="submission" date="2019-08" db="EMBL/GenBank/DDBJ databases">
        <authorList>
            <person name="Guy L."/>
        </authorList>
    </citation>
    <scope>NUCLEOTIDE SEQUENCE [LARGE SCALE GENOMIC DNA]</scope>
    <source>
        <strain evidence="3 4">SGT-108</strain>
    </source>
</reference>
<dbReference type="AlphaFoldDB" id="A0A5E4PFF1"/>
<organism evidence="3 4">
    <name type="scientific">Aquicella siphonis</name>
    <dbReference type="NCBI Taxonomy" id="254247"/>
    <lineage>
        <taxon>Bacteria</taxon>
        <taxon>Pseudomonadati</taxon>
        <taxon>Pseudomonadota</taxon>
        <taxon>Gammaproteobacteria</taxon>
        <taxon>Legionellales</taxon>
        <taxon>Coxiellaceae</taxon>
        <taxon>Aquicella</taxon>
    </lineage>
</organism>
<gene>
    <name evidence="3" type="ORF">AQUSIP_06350</name>
</gene>
<dbReference type="OrthoDB" id="9801263at2"/>
<dbReference type="Proteomes" id="UP000324194">
    <property type="component" value="Chromosome 1"/>
</dbReference>
<dbReference type="InterPro" id="IPR011856">
    <property type="entry name" value="tRNA_endonuc-like_dom_sf"/>
</dbReference>
<evidence type="ECO:0000313" key="3">
    <source>
        <dbReference type="EMBL" id="VVC75345.1"/>
    </source>
</evidence>
<dbReference type="PANTHER" id="PTHR30547">
    <property type="entry name" value="UNCHARACTERIZED PROTEIN YHCG-RELATED"/>
    <property type="match status" value="1"/>
</dbReference>
<dbReference type="KEGG" id="asip:AQUSIP_06350"/>
<evidence type="ECO:0000313" key="4">
    <source>
        <dbReference type="Proteomes" id="UP000324194"/>
    </source>
</evidence>
<evidence type="ECO:0000259" key="1">
    <source>
        <dbReference type="Pfam" id="PF06250"/>
    </source>
</evidence>
<protein>
    <recommendedName>
        <fullName evidence="5">DUF1016 domain-containing protein</fullName>
    </recommendedName>
</protein>
<feature type="domain" description="YhcG N-terminal" evidence="2">
    <location>
        <begin position="22"/>
        <end position="158"/>
    </location>
</feature>
<dbReference type="InterPro" id="IPR053148">
    <property type="entry name" value="PD-DEXK-like_domain"/>
</dbReference>
<sequence length="352" mass="40518">MLKETSLDHIIIDPDYRDFLSEIKKRYQTAQLKAAHAVNKELIHFYWQLGTDIIEKQANAAWGSKFLDQLSRDLQSSFQGAKGFSVRNLKYMRKFAETYPQLTIGQQAVAQLPWGHIVVLIEKIKDPEAREWYAHNTLKNAISRNILIMQIEQDLYSRQAKPESKVSNFKNILPKPQSDLATQMLKNPYNFDFLTIGSEAREREIESALTQHISKFLRELGVGFAFMGSQYKLTVDGDDYFLDMLFYHTKLHCHVIIELKATEFKPEYTGKLNFYLSAVDDLLKSPQDNPTIGLLLCKTRKKFKAEYALRNITSPIGISEYELIKELPEKLATSLPTIEEIEAELSEDVAVN</sequence>
<dbReference type="InterPro" id="IPR041527">
    <property type="entry name" value="YhcG_N"/>
</dbReference>
<name>A0A5E4PFF1_9COXI</name>
<evidence type="ECO:0000259" key="2">
    <source>
        <dbReference type="Pfam" id="PF17761"/>
    </source>
</evidence>
<dbReference type="Gene3D" id="3.40.1350.10">
    <property type="match status" value="1"/>
</dbReference>
<dbReference type="PANTHER" id="PTHR30547:SF0">
    <property type="entry name" value="BLR8175 PROTEIN"/>
    <property type="match status" value="1"/>
</dbReference>
<dbReference type="Pfam" id="PF17761">
    <property type="entry name" value="DUF1016_N"/>
    <property type="match status" value="1"/>
</dbReference>
<dbReference type="GO" id="GO:0003676">
    <property type="term" value="F:nucleic acid binding"/>
    <property type="evidence" value="ECO:0007669"/>
    <property type="project" value="InterPro"/>
</dbReference>
<evidence type="ECO:0008006" key="5">
    <source>
        <dbReference type="Google" id="ProtNLM"/>
    </source>
</evidence>